<evidence type="ECO:0000313" key="4">
    <source>
        <dbReference type="Proteomes" id="UP000284416"/>
    </source>
</evidence>
<comment type="caution">
    <text evidence="3">The sequence shown here is derived from an EMBL/GenBank/DDBJ whole genome shotgun (WGS) entry which is preliminary data.</text>
</comment>
<evidence type="ECO:0000313" key="3">
    <source>
        <dbReference type="EMBL" id="RHW34191.1"/>
    </source>
</evidence>
<reference evidence="3 4" key="1">
    <citation type="journal article" date="2017" name="Int. J. Syst. Evol. Microbiol.">
        <title>Bacillus notoginsengisoli sp. nov., a novel bacterium isolated from the rhizosphere of Panax notoginseng.</title>
        <authorList>
            <person name="Zhang M.Y."/>
            <person name="Cheng J."/>
            <person name="Cai Y."/>
            <person name="Zhang T.Y."/>
            <person name="Wu Y.Y."/>
            <person name="Manikprabhu D."/>
            <person name="Li W.J."/>
            <person name="Zhang Y.X."/>
        </authorList>
    </citation>
    <scope>NUCLEOTIDE SEQUENCE [LARGE SCALE GENOMIC DNA]</scope>
    <source>
        <strain evidence="3 4">JCM 30743</strain>
    </source>
</reference>
<dbReference type="OrthoDB" id="166060at2"/>
<keyword evidence="1" id="KW-0238">DNA-binding</keyword>
<dbReference type="SUPFAM" id="SSF46955">
    <property type="entry name" value="Putative DNA-binding domain"/>
    <property type="match status" value="1"/>
</dbReference>
<dbReference type="PROSITE" id="PS50937">
    <property type="entry name" value="HTH_MERR_2"/>
    <property type="match status" value="1"/>
</dbReference>
<dbReference type="PRINTS" id="PR00040">
    <property type="entry name" value="HTHMERR"/>
</dbReference>
<dbReference type="PANTHER" id="PTHR30204">
    <property type="entry name" value="REDOX-CYCLING DRUG-SENSING TRANSCRIPTIONAL ACTIVATOR SOXR"/>
    <property type="match status" value="1"/>
</dbReference>
<dbReference type="InterPro" id="IPR047057">
    <property type="entry name" value="MerR_fam"/>
</dbReference>
<dbReference type="GO" id="GO:0003700">
    <property type="term" value="F:DNA-binding transcription factor activity"/>
    <property type="evidence" value="ECO:0007669"/>
    <property type="project" value="InterPro"/>
</dbReference>
<protein>
    <submittedName>
        <fullName evidence="3">MerR family transcriptional regulator</fullName>
    </submittedName>
</protein>
<dbReference type="GO" id="GO:0003677">
    <property type="term" value="F:DNA binding"/>
    <property type="evidence" value="ECO:0007669"/>
    <property type="project" value="UniProtKB-KW"/>
</dbReference>
<dbReference type="EMBL" id="QWEG01000015">
    <property type="protein sequence ID" value="RHW34191.1"/>
    <property type="molecule type" value="Genomic_DNA"/>
</dbReference>
<keyword evidence="4" id="KW-1185">Reference proteome</keyword>
<feature type="domain" description="HTH merR-type" evidence="2">
    <location>
        <begin position="1"/>
        <end position="69"/>
    </location>
</feature>
<dbReference type="Pfam" id="PF13411">
    <property type="entry name" value="MerR_1"/>
    <property type="match status" value="1"/>
</dbReference>
<organism evidence="3 4">
    <name type="scientific">Neobacillus notoginsengisoli</name>
    <dbReference type="NCBI Taxonomy" id="1578198"/>
    <lineage>
        <taxon>Bacteria</taxon>
        <taxon>Bacillati</taxon>
        <taxon>Bacillota</taxon>
        <taxon>Bacilli</taxon>
        <taxon>Bacillales</taxon>
        <taxon>Bacillaceae</taxon>
        <taxon>Neobacillus</taxon>
    </lineage>
</organism>
<dbReference type="SMART" id="SM00422">
    <property type="entry name" value="HTH_MERR"/>
    <property type="match status" value="1"/>
</dbReference>
<gene>
    <name evidence="3" type="ORF">D1B31_19910</name>
</gene>
<evidence type="ECO:0000259" key="2">
    <source>
        <dbReference type="PROSITE" id="PS50937"/>
    </source>
</evidence>
<proteinExistence type="predicted"/>
<name>A0A417YLC9_9BACI</name>
<dbReference type="Proteomes" id="UP000284416">
    <property type="component" value="Unassembled WGS sequence"/>
</dbReference>
<dbReference type="InterPro" id="IPR009061">
    <property type="entry name" value="DNA-bd_dom_put_sf"/>
</dbReference>
<sequence length="136" mass="15732">MYRIGELAVRAGVSKRTIDYYTSIGLLNAERTRSNYRLYDDEALSDLKYIEECKSMHFPLEEIRRKLEIKKAGIIRESEVCEQAYSVAQQMKQLQDDLTALLPLIRKLDAQKRDSVSRNLNQECSALLQSLKELTS</sequence>
<evidence type="ECO:0000256" key="1">
    <source>
        <dbReference type="ARBA" id="ARBA00023125"/>
    </source>
</evidence>
<dbReference type="PANTHER" id="PTHR30204:SF95">
    <property type="entry name" value="HTH-TYPE TRANSCRIPTIONAL REGULATOR CUER"/>
    <property type="match status" value="1"/>
</dbReference>
<dbReference type="InterPro" id="IPR000551">
    <property type="entry name" value="MerR-type_HTH_dom"/>
</dbReference>
<dbReference type="Gene3D" id="1.10.1660.10">
    <property type="match status" value="1"/>
</dbReference>
<accession>A0A417YLC9</accession>
<dbReference type="AlphaFoldDB" id="A0A417YLC9"/>